<accession>A0ABW2L0E1</accession>
<dbReference type="PANTHER" id="PTHR42792:SF1">
    <property type="entry name" value="FLAGELLAR HOOK-ASSOCIATED PROTEIN 3"/>
    <property type="match status" value="1"/>
</dbReference>
<evidence type="ECO:0000313" key="7">
    <source>
        <dbReference type="Proteomes" id="UP001596456"/>
    </source>
</evidence>
<dbReference type="Gene3D" id="1.20.1330.10">
    <property type="entry name" value="f41 fragment of flagellin, N-terminal domain"/>
    <property type="match status" value="2"/>
</dbReference>
<evidence type="ECO:0000259" key="5">
    <source>
        <dbReference type="Pfam" id="PF00700"/>
    </source>
</evidence>
<sequence length="492" mass="52653">MSSIATLTQYTRILRDTGLVKQQETDLQRQLSTGYKTDVFSGLGIDAARSVNLRETASRITSYQRNIDLVQARTEVLDTAMQRVGTLVTSVISDLNKLDGTTISDPTVVRDNARQALEQIASLLNTKVEGRYVFAASDETTPPVNDLTGLIDTYDRFYSTYLNAPAGAATRLDFDGDGTTIGDADDALGTGPTPADSLFVFNGVGPEGGAFVFDVTGTPPPAAGDTYSVTLNGTTFTTTVVGGGIDTTEEIVTDLRAQIQADPAFSSYVVLDEDLDAAANSRAMLRIQVPKDFATATASGAGPGASLTRVPSDIEQLNLAMQRVVRDPALAYEPGMDGVGTLYSSTLRYANAPMVARVDDNLDVTYGVRADASYFRNIIQGLAMVANLERPDDPDIRSRYYDALHSARDMLQAGSKDLNTAVASVGAVRRNLDQLEVKHKAVLGIVNTNVGEIEDADIATVATRLNLAETQLQAGYRTIASLNKTSILDYLT</sequence>
<comment type="subcellular location">
    <subcellularLocation>
        <location evidence="3">Secreted</location>
    </subcellularLocation>
    <subcellularLocation>
        <location evidence="3">Bacterial flagellum</location>
    </subcellularLocation>
</comment>
<keyword evidence="7" id="KW-1185">Reference proteome</keyword>
<dbReference type="InterPro" id="IPR046358">
    <property type="entry name" value="Flagellin_C"/>
</dbReference>
<evidence type="ECO:0000256" key="1">
    <source>
        <dbReference type="ARBA" id="ARBA00005709"/>
    </source>
</evidence>
<reference evidence="7" key="1">
    <citation type="journal article" date="2019" name="Int. J. Syst. Evol. Microbiol.">
        <title>The Global Catalogue of Microorganisms (GCM) 10K type strain sequencing project: providing services to taxonomists for standard genome sequencing and annotation.</title>
        <authorList>
            <consortium name="The Broad Institute Genomics Platform"/>
            <consortium name="The Broad Institute Genome Sequencing Center for Infectious Disease"/>
            <person name="Wu L."/>
            <person name="Ma J."/>
        </authorList>
    </citation>
    <scope>NUCLEOTIDE SEQUENCE [LARGE SCALE GENOMIC DNA]</scope>
    <source>
        <strain evidence="7">CGMCC 1.16275</strain>
    </source>
</reference>
<keyword evidence="6" id="KW-0966">Cell projection</keyword>
<organism evidence="6 7">
    <name type="scientific">Rhodocista pekingensis</name>
    <dbReference type="NCBI Taxonomy" id="201185"/>
    <lineage>
        <taxon>Bacteria</taxon>
        <taxon>Pseudomonadati</taxon>
        <taxon>Pseudomonadota</taxon>
        <taxon>Alphaproteobacteria</taxon>
        <taxon>Rhodospirillales</taxon>
        <taxon>Azospirillaceae</taxon>
        <taxon>Rhodocista</taxon>
    </lineage>
</organism>
<keyword evidence="2 3" id="KW-0975">Bacterial flagellum</keyword>
<keyword evidence="6" id="KW-0969">Cilium</keyword>
<gene>
    <name evidence="6" type="ORF">ACFQPS_17705</name>
</gene>
<dbReference type="Pfam" id="PF00700">
    <property type="entry name" value="Flagellin_C"/>
    <property type="match status" value="1"/>
</dbReference>
<name>A0ABW2L0E1_9PROT</name>
<comment type="caution">
    <text evidence="6">The sequence shown here is derived from an EMBL/GenBank/DDBJ whole genome shotgun (WGS) entry which is preliminary data.</text>
</comment>
<comment type="similarity">
    <text evidence="1 3">Belongs to the bacterial flagellin family.</text>
</comment>
<dbReference type="InterPro" id="IPR001492">
    <property type="entry name" value="Flagellin"/>
</dbReference>
<dbReference type="SUPFAM" id="SSF64518">
    <property type="entry name" value="Phase 1 flagellin"/>
    <property type="match status" value="1"/>
</dbReference>
<evidence type="ECO:0000256" key="2">
    <source>
        <dbReference type="ARBA" id="ARBA00023143"/>
    </source>
</evidence>
<comment type="function">
    <text evidence="3">Flagellin is the subunit protein which polymerizes to form the filaments of bacterial flagella.</text>
</comment>
<evidence type="ECO:0000256" key="3">
    <source>
        <dbReference type="RuleBase" id="RU362073"/>
    </source>
</evidence>
<feature type="domain" description="Flagellin C-terminal" evidence="5">
    <location>
        <begin position="415"/>
        <end position="491"/>
    </location>
</feature>
<keyword evidence="6" id="KW-0282">Flagellum</keyword>
<dbReference type="Pfam" id="PF00669">
    <property type="entry name" value="Flagellin_N"/>
    <property type="match status" value="1"/>
</dbReference>
<protein>
    <recommendedName>
        <fullName evidence="3">Flagellin</fullName>
    </recommendedName>
</protein>
<keyword evidence="3" id="KW-0964">Secreted</keyword>
<dbReference type="Proteomes" id="UP001596456">
    <property type="component" value="Unassembled WGS sequence"/>
</dbReference>
<dbReference type="PANTHER" id="PTHR42792">
    <property type="entry name" value="FLAGELLIN"/>
    <property type="match status" value="1"/>
</dbReference>
<evidence type="ECO:0000313" key="6">
    <source>
        <dbReference type="EMBL" id="MFC7335006.1"/>
    </source>
</evidence>
<dbReference type="RefSeq" id="WP_377360545.1">
    <property type="nucleotide sequence ID" value="NZ_JBHTCM010000025.1"/>
</dbReference>
<evidence type="ECO:0000259" key="4">
    <source>
        <dbReference type="Pfam" id="PF00669"/>
    </source>
</evidence>
<dbReference type="EMBL" id="JBHTCM010000025">
    <property type="protein sequence ID" value="MFC7335006.1"/>
    <property type="molecule type" value="Genomic_DNA"/>
</dbReference>
<feature type="domain" description="Flagellin N-terminal" evidence="4">
    <location>
        <begin position="17"/>
        <end position="137"/>
    </location>
</feature>
<dbReference type="InterPro" id="IPR001029">
    <property type="entry name" value="Flagellin_N"/>
</dbReference>
<proteinExistence type="inferred from homology"/>